<evidence type="ECO:0000259" key="6">
    <source>
        <dbReference type="PROSITE" id="PS50011"/>
    </source>
</evidence>
<dbReference type="InterPro" id="IPR000719">
    <property type="entry name" value="Prot_kinase_dom"/>
</dbReference>
<dbReference type="PANTHER" id="PTHR11042">
    <property type="entry name" value="EUKARYOTIC TRANSLATION INITIATION FACTOR 2-ALPHA KINASE EIF2-ALPHA KINASE -RELATED"/>
    <property type="match status" value="1"/>
</dbReference>
<dbReference type="VEuPathDB" id="ToxoDB:cyc_00131"/>
<dbReference type="GO" id="GO:0004694">
    <property type="term" value="F:eukaryotic translation initiation factor 2alpha kinase activity"/>
    <property type="evidence" value="ECO:0007669"/>
    <property type="project" value="TreeGrafter"/>
</dbReference>
<dbReference type="PANTHER" id="PTHR11042:SF136">
    <property type="entry name" value="EIF-2-ALPHA KINASE GCN2"/>
    <property type="match status" value="1"/>
</dbReference>
<dbReference type="AlphaFoldDB" id="A0A1D3D0N8"/>
<gene>
    <name evidence="7" type="ORF">cyc_00131</name>
</gene>
<evidence type="ECO:0000256" key="4">
    <source>
        <dbReference type="ARBA" id="ARBA00022840"/>
    </source>
</evidence>
<evidence type="ECO:0000256" key="2">
    <source>
        <dbReference type="ARBA" id="ARBA00022741"/>
    </source>
</evidence>
<keyword evidence="2" id="KW-0547">Nucleotide-binding</keyword>
<keyword evidence="1" id="KW-0808">Transferase</keyword>
<accession>A0A1D3D0N8</accession>
<dbReference type="PROSITE" id="PS50011">
    <property type="entry name" value="PROTEIN_KINASE_DOM"/>
    <property type="match status" value="1"/>
</dbReference>
<comment type="caution">
    <text evidence="7">The sequence shown here is derived from an EMBL/GenBank/DDBJ whole genome shotgun (WGS) entry which is preliminary data.</text>
</comment>
<evidence type="ECO:0000313" key="8">
    <source>
        <dbReference type="Proteomes" id="UP000095192"/>
    </source>
</evidence>
<organism evidence="7 8">
    <name type="scientific">Cyclospora cayetanensis</name>
    <dbReference type="NCBI Taxonomy" id="88456"/>
    <lineage>
        <taxon>Eukaryota</taxon>
        <taxon>Sar</taxon>
        <taxon>Alveolata</taxon>
        <taxon>Apicomplexa</taxon>
        <taxon>Conoidasida</taxon>
        <taxon>Coccidia</taxon>
        <taxon>Eucoccidiorida</taxon>
        <taxon>Eimeriorina</taxon>
        <taxon>Eimeriidae</taxon>
        <taxon>Cyclospora</taxon>
    </lineage>
</organism>
<evidence type="ECO:0000313" key="7">
    <source>
        <dbReference type="EMBL" id="OEH77013.1"/>
    </source>
</evidence>
<dbReference type="SMART" id="SM00220">
    <property type="entry name" value="S_TKc"/>
    <property type="match status" value="1"/>
</dbReference>
<evidence type="ECO:0000256" key="1">
    <source>
        <dbReference type="ARBA" id="ARBA00022679"/>
    </source>
</evidence>
<dbReference type="Proteomes" id="UP000095192">
    <property type="component" value="Unassembled WGS sequence"/>
</dbReference>
<dbReference type="InParanoid" id="A0A1D3D0N8"/>
<feature type="domain" description="Protein kinase" evidence="6">
    <location>
        <begin position="194"/>
        <end position="474"/>
    </location>
</feature>
<dbReference type="GO" id="GO:0017148">
    <property type="term" value="P:negative regulation of translation"/>
    <property type="evidence" value="ECO:0007669"/>
    <property type="project" value="UniProtKB-KW"/>
</dbReference>
<dbReference type="InterPro" id="IPR050339">
    <property type="entry name" value="CC_SR_Kinase"/>
</dbReference>
<keyword evidence="8" id="KW-1185">Reference proteome</keyword>
<name>A0A1D3D0N8_9EIME</name>
<keyword evidence="4" id="KW-0067">ATP-binding</keyword>
<evidence type="ECO:0000256" key="3">
    <source>
        <dbReference type="ARBA" id="ARBA00022777"/>
    </source>
</evidence>
<protein>
    <submittedName>
        <fullName evidence="7">Protein kinase (Incomplete catalytic triad)</fullName>
    </submittedName>
</protein>
<dbReference type="SUPFAM" id="SSF56112">
    <property type="entry name" value="Protein kinase-like (PK-like)"/>
    <property type="match status" value="1"/>
</dbReference>
<dbReference type="GO" id="GO:0005634">
    <property type="term" value="C:nucleus"/>
    <property type="evidence" value="ECO:0007669"/>
    <property type="project" value="TreeGrafter"/>
</dbReference>
<dbReference type="GO" id="GO:0005829">
    <property type="term" value="C:cytosol"/>
    <property type="evidence" value="ECO:0007669"/>
    <property type="project" value="TreeGrafter"/>
</dbReference>
<evidence type="ECO:0000256" key="5">
    <source>
        <dbReference type="ARBA" id="ARBA00023193"/>
    </source>
</evidence>
<dbReference type="EMBL" id="JROU02001243">
    <property type="protein sequence ID" value="OEH77013.1"/>
    <property type="molecule type" value="Genomic_DNA"/>
</dbReference>
<sequence>MIVMRSYRLSCCPALRGGLYEANGSVNAILQGVMLATLLRRSHESGGLRESCFSSPVARDHTPGLQSYLYGDTALDSFTCSSKHHRSSPSQRSLRAAYIAACTAAGETRIARGEDGRLATPPLPSQERLGLGAERPAGAIAAAAPLAAATMPVRSPDASNTTNSEAPSAEAQYQSIRRFLHHIVHQQPKYRKDFMLIEVLSSRPNRRSFLVRHLIDSRLYVVKELFFYIPQSVLQKASGAQQQLQQQQQGQQQVQQGQQQPNKLSGLEVAAEAERVLHEVAMLCTSTAAAFVAAAAAAQPRRGGMSGRGTAAAGIASGAAEEHKQLSVFVQMEYLALSLHRFTQEGKTLHIADVWRLFMQVGDFKLKEGFPSDYAHTAFVAPEVLRGEHFTDKADIYSLGVLFLELWLLCPVVARLTSRDGIRTNFRSCMPPRAVVIAEMLLQEEPHQRPTSLQLLQSGALPPAVDAELFEAFLLRERRLLPLQQQPQQLPQRV</sequence>
<keyword evidence="3 7" id="KW-0418">Kinase</keyword>
<keyword evidence="5" id="KW-0652">Protein synthesis inhibitor</keyword>
<proteinExistence type="predicted"/>
<reference evidence="7 8" key="1">
    <citation type="journal article" date="2016" name="BMC Genomics">
        <title>Comparative genomics reveals Cyclospora cayetanensis possesses coccidia-like metabolism and invasion components but unique surface antigens.</title>
        <authorList>
            <person name="Liu S."/>
            <person name="Wang L."/>
            <person name="Zheng H."/>
            <person name="Xu Z."/>
            <person name="Roellig D.M."/>
            <person name="Li N."/>
            <person name="Frace M.A."/>
            <person name="Tang K."/>
            <person name="Arrowood M.J."/>
            <person name="Moss D.M."/>
            <person name="Zhang L."/>
            <person name="Feng Y."/>
            <person name="Xiao L."/>
        </authorList>
    </citation>
    <scope>NUCLEOTIDE SEQUENCE [LARGE SCALE GENOMIC DNA]</scope>
    <source>
        <strain evidence="7 8">CHN_HEN01</strain>
    </source>
</reference>
<dbReference type="Gene3D" id="1.10.510.10">
    <property type="entry name" value="Transferase(Phosphotransferase) domain 1"/>
    <property type="match status" value="1"/>
</dbReference>
<dbReference type="GO" id="GO:0005524">
    <property type="term" value="F:ATP binding"/>
    <property type="evidence" value="ECO:0007669"/>
    <property type="project" value="UniProtKB-KW"/>
</dbReference>
<dbReference type="InterPro" id="IPR011009">
    <property type="entry name" value="Kinase-like_dom_sf"/>
</dbReference>
<dbReference type="VEuPathDB" id="ToxoDB:LOC34617349"/>